<keyword evidence="2" id="KW-1185">Reference proteome</keyword>
<evidence type="ECO:0000313" key="2">
    <source>
        <dbReference type="Proteomes" id="UP000663814"/>
    </source>
</evidence>
<dbReference type="RefSeq" id="WP_205312910.1">
    <property type="nucleotide sequence ID" value="NZ_JAERPS020000008.1"/>
</dbReference>
<proteinExistence type="predicted"/>
<accession>A0ABS7XDB8</accession>
<sequence>MTMVINEWQLNGKLNRALQSSQRADFAMYLAWLTPAVDEAAEFYTPEAFTEGTEKNIRRQFDVPQARAFCQTETDIDLMQQHSVALQLGGLAQLKLTSYLKQPPLTQFDDKSRLATEVWQNLSLHSRRRLQQSTPERPDTNPAGLYEVLQQLHEINAA</sequence>
<organism evidence="1 2">
    <name type="scientific">Rheinheimera maricola</name>
    <dbReference type="NCBI Taxonomy" id="2793282"/>
    <lineage>
        <taxon>Bacteria</taxon>
        <taxon>Pseudomonadati</taxon>
        <taxon>Pseudomonadota</taxon>
        <taxon>Gammaproteobacteria</taxon>
        <taxon>Chromatiales</taxon>
        <taxon>Chromatiaceae</taxon>
        <taxon>Rheinheimera</taxon>
    </lineage>
</organism>
<dbReference type="Pfam" id="PF11993">
    <property type="entry name" value="VC2046"/>
    <property type="match status" value="1"/>
</dbReference>
<protein>
    <recommendedName>
        <fullName evidence="3">TIGR02444 family protein</fullName>
    </recommendedName>
</protein>
<gene>
    <name evidence="1" type="ORF">I4W93_018330</name>
</gene>
<reference evidence="1 2" key="2">
    <citation type="submission" date="2021-08" db="EMBL/GenBank/DDBJ databases">
        <title>Rheinheimera aquimaris sp. nov., isolated from seawater of the East Sea in Korea.</title>
        <authorList>
            <person name="Kim K.H."/>
            <person name="Wenting R."/>
            <person name="Kim K.R."/>
            <person name="Jeon C.O."/>
        </authorList>
    </citation>
    <scope>NUCLEOTIDE SEQUENCE [LARGE SCALE GENOMIC DNA]</scope>
    <source>
        <strain evidence="1 2">MA-13</strain>
    </source>
</reference>
<dbReference type="EMBL" id="JAERPS020000008">
    <property type="protein sequence ID" value="MBZ9613555.1"/>
    <property type="molecule type" value="Genomic_DNA"/>
</dbReference>
<evidence type="ECO:0000313" key="1">
    <source>
        <dbReference type="EMBL" id="MBZ9613555.1"/>
    </source>
</evidence>
<dbReference type="InterPro" id="IPR021879">
    <property type="entry name" value="VC2046_fam"/>
</dbReference>
<name>A0ABS7XDB8_9GAMM</name>
<comment type="caution">
    <text evidence="1">The sequence shown here is derived from an EMBL/GenBank/DDBJ whole genome shotgun (WGS) entry which is preliminary data.</text>
</comment>
<dbReference type="Proteomes" id="UP000663814">
    <property type="component" value="Unassembled WGS sequence"/>
</dbReference>
<reference evidence="1 2" key="1">
    <citation type="submission" date="2020-12" db="EMBL/GenBank/DDBJ databases">
        <authorList>
            <person name="Ruan W."/>
            <person name="Khan S.A."/>
            <person name="Jeon C.O."/>
        </authorList>
    </citation>
    <scope>NUCLEOTIDE SEQUENCE [LARGE SCALE GENOMIC DNA]</scope>
    <source>
        <strain evidence="1 2">MA-13</strain>
    </source>
</reference>
<evidence type="ECO:0008006" key="3">
    <source>
        <dbReference type="Google" id="ProtNLM"/>
    </source>
</evidence>